<accession>A0A9P4GVC3</accession>
<feature type="transmembrane region" description="Helical" evidence="1">
    <location>
        <begin position="20"/>
        <end position="38"/>
    </location>
</feature>
<name>A0A9P4GVC3_9PLEO</name>
<dbReference type="AlphaFoldDB" id="A0A9P4GVC3"/>
<gene>
    <name evidence="2" type="ORF">K460DRAFT_362984</name>
</gene>
<dbReference type="OrthoDB" id="5292533at2759"/>
<dbReference type="Proteomes" id="UP000800039">
    <property type="component" value="Unassembled WGS sequence"/>
</dbReference>
<dbReference type="GeneID" id="63849993"/>
<dbReference type="EMBL" id="ML976614">
    <property type="protein sequence ID" value="KAF1852224.1"/>
    <property type="molecule type" value="Genomic_DNA"/>
</dbReference>
<keyword evidence="3" id="KW-1185">Reference proteome</keyword>
<proteinExistence type="predicted"/>
<evidence type="ECO:0000256" key="1">
    <source>
        <dbReference type="SAM" id="Phobius"/>
    </source>
</evidence>
<keyword evidence="1" id="KW-1133">Transmembrane helix</keyword>
<organism evidence="2 3">
    <name type="scientific">Cucurbitaria berberidis CBS 394.84</name>
    <dbReference type="NCBI Taxonomy" id="1168544"/>
    <lineage>
        <taxon>Eukaryota</taxon>
        <taxon>Fungi</taxon>
        <taxon>Dikarya</taxon>
        <taxon>Ascomycota</taxon>
        <taxon>Pezizomycotina</taxon>
        <taxon>Dothideomycetes</taxon>
        <taxon>Pleosporomycetidae</taxon>
        <taxon>Pleosporales</taxon>
        <taxon>Pleosporineae</taxon>
        <taxon>Cucurbitariaceae</taxon>
        <taxon>Cucurbitaria</taxon>
    </lineage>
</organism>
<sequence length="389" mass="43890">MLDPHPTANMSSDNNMTSLSAYSAVVALALPFVAIGFVDRGWNLLKSGTRTARTTFRPAEGKCIRREWAALADGPLHTCSTPGSAQCHQNPHVRGPRCWEQGFELVLNNWKTTSGLTFENKPPKLPLTKEFVQIDFKMLIAFILMTNDVSIDIQTVDPGLLVLHSTSQLQRVLTKDYVDRLLDSMQGYPPLLRDPKGITVLKPGDQNRGGWVAALGLDANYHQDRTFLWFYYDCVTYVDNTFGDKRGRVFWRSMDRVREILGNMFAIAFAEDVGAKQDIDCAIKALDYIRKRETESGVENFFKITNPRAALQLSDQTKIIALFNGHPLLATRDEPLFRTEWAPLLHYVLVAAVIGSKRCIAYFKNPKHEIDCLLPVDKFKTATLYLRGC</sequence>
<keyword evidence="1" id="KW-0472">Membrane</keyword>
<protein>
    <submittedName>
        <fullName evidence="2">Uncharacterized protein</fullName>
    </submittedName>
</protein>
<keyword evidence="1" id="KW-0812">Transmembrane</keyword>
<comment type="caution">
    <text evidence="2">The sequence shown here is derived from an EMBL/GenBank/DDBJ whole genome shotgun (WGS) entry which is preliminary data.</text>
</comment>
<evidence type="ECO:0000313" key="2">
    <source>
        <dbReference type="EMBL" id="KAF1852224.1"/>
    </source>
</evidence>
<reference evidence="2" key="1">
    <citation type="submission" date="2020-01" db="EMBL/GenBank/DDBJ databases">
        <authorList>
            <consortium name="DOE Joint Genome Institute"/>
            <person name="Haridas S."/>
            <person name="Albert R."/>
            <person name="Binder M."/>
            <person name="Bloem J."/>
            <person name="Labutti K."/>
            <person name="Salamov A."/>
            <person name="Andreopoulos B."/>
            <person name="Baker S.E."/>
            <person name="Barry K."/>
            <person name="Bills G."/>
            <person name="Bluhm B.H."/>
            <person name="Cannon C."/>
            <person name="Castanera R."/>
            <person name="Culley D.E."/>
            <person name="Daum C."/>
            <person name="Ezra D."/>
            <person name="Gonzalez J.B."/>
            <person name="Henrissat B."/>
            <person name="Kuo A."/>
            <person name="Liang C."/>
            <person name="Lipzen A."/>
            <person name="Lutzoni F."/>
            <person name="Magnuson J."/>
            <person name="Mondo S."/>
            <person name="Nolan M."/>
            <person name="Ohm R."/>
            <person name="Pangilinan J."/>
            <person name="Park H.-J."/>
            <person name="Ramirez L."/>
            <person name="Alfaro M."/>
            <person name="Sun H."/>
            <person name="Tritt A."/>
            <person name="Yoshinaga Y."/>
            <person name="Zwiers L.-H."/>
            <person name="Turgeon B.G."/>
            <person name="Goodwin S.B."/>
            <person name="Spatafora J.W."/>
            <person name="Crous P.W."/>
            <person name="Grigoriev I.V."/>
        </authorList>
    </citation>
    <scope>NUCLEOTIDE SEQUENCE</scope>
    <source>
        <strain evidence="2">CBS 394.84</strain>
    </source>
</reference>
<dbReference type="RefSeq" id="XP_040794787.1">
    <property type="nucleotide sequence ID" value="XM_040932742.1"/>
</dbReference>
<evidence type="ECO:0000313" key="3">
    <source>
        <dbReference type="Proteomes" id="UP000800039"/>
    </source>
</evidence>